<comment type="caution">
    <text evidence="4">The sequence shown here is derived from an EMBL/GenBank/DDBJ whole genome shotgun (WGS) entry which is preliminary data.</text>
</comment>
<name>A0ABD7S3Q0_XANVA</name>
<feature type="transmembrane region" description="Helical" evidence="2">
    <location>
        <begin position="213"/>
        <end position="236"/>
    </location>
</feature>
<feature type="compositionally biased region" description="Low complexity" evidence="1">
    <location>
        <begin position="432"/>
        <end position="443"/>
    </location>
</feature>
<organism evidence="4 5">
    <name type="scientific">Xanthomonas vasicola</name>
    <dbReference type="NCBI Taxonomy" id="56459"/>
    <lineage>
        <taxon>Bacteria</taxon>
        <taxon>Pseudomonadati</taxon>
        <taxon>Pseudomonadota</taxon>
        <taxon>Gammaproteobacteria</taxon>
        <taxon>Lysobacterales</taxon>
        <taxon>Lysobacteraceae</taxon>
        <taxon>Xanthomonas</taxon>
    </lineage>
</organism>
<dbReference type="Gene3D" id="3.40.50.300">
    <property type="entry name" value="P-loop containing nucleotide triphosphate hydrolases"/>
    <property type="match status" value="1"/>
</dbReference>
<evidence type="ECO:0000259" key="3">
    <source>
        <dbReference type="Pfam" id="PF05707"/>
    </source>
</evidence>
<keyword evidence="2" id="KW-1133">Transmembrane helix</keyword>
<dbReference type="RefSeq" id="WP_053012887.1">
    <property type="nucleotide sequence ID" value="NZ_JBJNTO010000075.1"/>
</dbReference>
<keyword evidence="5" id="KW-1185">Reference proteome</keyword>
<dbReference type="InterPro" id="IPR027417">
    <property type="entry name" value="P-loop_NTPase"/>
</dbReference>
<dbReference type="EMBL" id="VOCK01000101">
    <property type="protein sequence ID" value="TWQ48788.1"/>
    <property type="molecule type" value="Genomic_DNA"/>
</dbReference>
<sequence>MLVFNEGVPRAGKSYDAVKNHILPAIKKGRRVFARLNGLRHDRIAKHLGMQEKDVRDLLVLVDTKDVAKLFACTQDESGKWCIPDDFKDALVVIDEVHEFYVNERKPLEPAVENFWALLGQNGGDAVIMTQWINRLHSAVKARIEKKNTFQKLTAVGMKSRYRVTYFHTTSPGKFEKVGGQTLKYDSAIFPLYDGYAPGAENTEVYEEGGKNVWAAMAVRAVIFLVVGGVGLYFFASYFNKGKQPPHAAVAGPSSTPAVGQVFKPGELVSAPGQQAVAAVVADPLADLTPEQRYVIELAAKGRIRVAAIAQVGGHDRAWLQWIDTSNVVLEQLDLGQLRALGFDATVQPYGVRLVAGKHTVVATAWPWREPVREQDPRLYNTSPDGKSDGAAGVATAGSDAGGADRDHQSSGVIGHVPRSLGTFPESKPYQTTTSTPATTLDM</sequence>
<dbReference type="Pfam" id="PF05707">
    <property type="entry name" value="Zot"/>
    <property type="match status" value="1"/>
</dbReference>
<feature type="region of interest" description="Disordered" evidence="1">
    <location>
        <begin position="375"/>
        <end position="443"/>
    </location>
</feature>
<dbReference type="AlphaFoldDB" id="A0ABD7S3Q0"/>
<accession>A0ABD7S3Q0</accession>
<keyword evidence="2" id="KW-0472">Membrane</keyword>
<proteinExistence type="predicted"/>
<evidence type="ECO:0000313" key="4">
    <source>
        <dbReference type="EMBL" id="TWQ48788.1"/>
    </source>
</evidence>
<reference evidence="5" key="1">
    <citation type="journal article" date="2020" name="Phytopathology">
        <title>Genomic acquisitions in emerging populations of Xanthomonas vasicola pv. vasculorum infecting corn in the U.S. and Argentina.</title>
        <authorList>
            <person name="Perez-Quintero A.L."/>
        </authorList>
    </citation>
    <scope>NUCLEOTIDE SEQUENCE [LARGE SCALE GENOMIC DNA]</scope>
    <source>
        <strain evidence="5">Xvh-L</strain>
    </source>
</reference>
<evidence type="ECO:0000256" key="1">
    <source>
        <dbReference type="SAM" id="MobiDB-lite"/>
    </source>
</evidence>
<evidence type="ECO:0000313" key="5">
    <source>
        <dbReference type="Proteomes" id="UP000320455"/>
    </source>
</evidence>
<feature type="domain" description="Zona occludens toxin N-terminal" evidence="3">
    <location>
        <begin position="1"/>
        <end position="199"/>
    </location>
</feature>
<dbReference type="Proteomes" id="UP000320455">
    <property type="component" value="Unassembled WGS sequence"/>
</dbReference>
<protein>
    <recommendedName>
        <fullName evidence="3">Zona occludens toxin N-terminal domain-containing protein</fullName>
    </recommendedName>
</protein>
<evidence type="ECO:0000256" key="2">
    <source>
        <dbReference type="SAM" id="Phobius"/>
    </source>
</evidence>
<dbReference type="InterPro" id="IPR008900">
    <property type="entry name" value="Zot_N"/>
</dbReference>
<gene>
    <name evidence="4" type="ORF">FQK01_23150</name>
</gene>
<keyword evidence="2" id="KW-0812">Transmembrane</keyword>